<evidence type="ECO:0000313" key="8">
    <source>
        <dbReference type="EMBL" id="KAG6491184.1"/>
    </source>
</evidence>
<evidence type="ECO:0000256" key="7">
    <source>
        <dbReference type="SAM" id="Phobius"/>
    </source>
</evidence>
<sequence>MLRCGAKMAAFLPNSILAVRSLPRRPKSVAQLRGLERLSLVCEHQNLTDARFPCRPFVSSPCVGFGGATPRFCPRFEPMAPGFVRFRAASDGGSGGSTGGGAGHGGWGDGDSQGGGGNDRGSGNDWSFLSCICFRPPQRNVGLNFKDYNFNQADFKWPMPDYSLLITQKFHGIEVARQKSAIFPEYTVLGSNPVGLPMLEMFYLNSCKLYERHWNGTMYLTALDKHPVITKAITSALLTLVGDLICQVLKLDWKRTIVFTFLGLVLVGPTLHFCPMFKSCQCSSMQFVRVNLCLRPAFYRNGAYLYLSKLVTLSGASGAFSRLLLDQVSLFTYRIDKGYCLNILLVVFIFSPIFIGVFLSSVVALEGRPSQIKLKLQQEWFSAVIANWQLWLPFQFLNFRFVPQNFQVLAANFVALAWNVILSFKAHKEIVLK</sequence>
<evidence type="ECO:0000256" key="3">
    <source>
        <dbReference type="ARBA" id="ARBA00022692"/>
    </source>
</evidence>
<evidence type="ECO:0000256" key="6">
    <source>
        <dbReference type="SAM" id="MobiDB-lite"/>
    </source>
</evidence>
<dbReference type="PANTHER" id="PTHR11266:SF80">
    <property type="entry name" value="PEROXISOMAL MEMBRANE PROTEIN 2"/>
    <property type="match status" value="1"/>
</dbReference>
<name>A0A8J5G432_ZINOF</name>
<protein>
    <submittedName>
        <fullName evidence="8">Uncharacterized protein</fullName>
    </submittedName>
</protein>
<feature type="compositionally biased region" description="Gly residues" evidence="6">
    <location>
        <begin position="92"/>
        <end position="119"/>
    </location>
</feature>
<proteinExistence type="inferred from homology"/>
<keyword evidence="5 7" id="KW-0472">Membrane</keyword>
<accession>A0A8J5G432</accession>
<feature type="transmembrane region" description="Helical" evidence="7">
    <location>
        <begin position="304"/>
        <end position="323"/>
    </location>
</feature>
<dbReference type="PANTHER" id="PTHR11266">
    <property type="entry name" value="PEROXISOMAL MEMBRANE PROTEIN 2, PXMP2 MPV17"/>
    <property type="match status" value="1"/>
</dbReference>
<comment type="subcellular location">
    <subcellularLocation>
        <location evidence="1">Membrane</location>
        <topology evidence="1">Multi-pass membrane protein</topology>
    </subcellularLocation>
</comment>
<dbReference type="GO" id="GO:0005737">
    <property type="term" value="C:cytoplasm"/>
    <property type="evidence" value="ECO:0007669"/>
    <property type="project" value="TreeGrafter"/>
</dbReference>
<keyword evidence="3 7" id="KW-0812">Transmembrane</keyword>
<organism evidence="8 9">
    <name type="scientific">Zingiber officinale</name>
    <name type="common">Ginger</name>
    <name type="synonym">Amomum zingiber</name>
    <dbReference type="NCBI Taxonomy" id="94328"/>
    <lineage>
        <taxon>Eukaryota</taxon>
        <taxon>Viridiplantae</taxon>
        <taxon>Streptophyta</taxon>
        <taxon>Embryophyta</taxon>
        <taxon>Tracheophyta</taxon>
        <taxon>Spermatophyta</taxon>
        <taxon>Magnoliopsida</taxon>
        <taxon>Liliopsida</taxon>
        <taxon>Zingiberales</taxon>
        <taxon>Zingiberaceae</taxon>
        <taxon>Zingiber</taxon>
    </lineage>
</organism>
<evidence type="ECO:0000256" key="4">
    <source>
        <dbReference type="ARBA" id="ARBA00022989"/>
    </source>
</evidence>
<dbReference type="EMBL" id="JACMSC010000014">
    <property type="protein sequence ID" value="KAG6491184.1"/>
    <property type="molecule type" value="Genomic_DNA"/>
</dbReference>
<dbReference type="Proteomes" id="UP000734854">
    <property type="component" value="Unassembled WGS sequence"/>
</dbReference>
<keyword evidence="4 7" id="KW-1133">Transmembrane helix</keyword>
<evidence type="ECO:0000256" key="5">
    <source>
        <dbReference type="ARBA" id="ARBA00023136"/>
    </source>
</evidence>
<evidence type="ECO:0000313" key="9">
    <source>
        <dbReference type="Proteomes" id="UP000734854"/>
    </source>
</evidence>
<reference evidence="8 9" key="1">
    <citation type="submission" date="2020-08" db="EMBL/GenBank/DDBJ databases">
        <title>Plant Genome Project.</title>
        <authorList>
            <person name="Zhang R.-G."/>
        </authorList>
    </citation>
    <scope>NUCLEOTIDE SEQUENCE [LARGE SCALE GENOMIC DNA]</scope>
    <source>
        <tissue evidence="8">Rhizome</tissue>
    </source>
</reference>
<feature type="transmembrane region" description="Helical" evidence="7">
    <location>
        <begin position="257"/>
        <end position="277"/>
    </location>
</feature>
<feature type="region of interest" description="Disordered" evidence="6">
    <location>
        <begin position="91"/>
        <end position="119"/>
    </location>
</feature>
<feature type="transmembrane region" description="Helical" evidence="7">
    <location>
        <begin position="406"/>
        <end position="424"/>
    </location>
</feature>
<evidence type="ECO:0000256" key="1">
    <source>
        <dbReference type="ARBA" id="ARBA00004141"/>
    </source>
</evidence>
<dbReference type="AlphaFoldDB" id="A0A8J5G432"/>
<evidence type="ECO:0000256" key="2">
    <source>
        <dbReference type="ARBA" id="ARBA00006824"/>
    </source>
</evidence>
<comment type="caution">
    <text evidence="8">The sequence shown here is derived from an EMBL/GenBank/DDBJ whole genome shotgun (WGS) entry which is preliminary data.</text>
</comment>
<comment type="similarity">
    <text evidence="2">Belongs to the peroxisomal membrane protein PXMP2/4 family.</text>
</comment>
<dbReference type="InterPro" id="IPR007248">
    <property type="entry name" value="Mpv17_PMP22"/>
</dbReference>
<gene>
    <name evidence="8" type="ORF">ZIOFF_052520</name>
</gene>
<dbReference type="GO" id="GO:0016020">
    <property type="term" value="C:membrane"/>
    <property type="evidence" value="ECO:0007669"/>
    <property type="project" value="UniProtKB-SubCell"/>
</dbReference>
<keyword evidence="9" id="KW-1185">Reference proteome</keyword>
<dbReference type="Pfam" id="PF04117">
    <property type="entry name" value="Mpv17_PMP22"/>
    <property type="match status" value="1"/>
</dbReference>
<feature type="transmembrane region" description="Helical" evidence="7">
    <location>
        <begin position="343"/>
        <end position="365"/>
    </location>
</feature>